<evidence type="ECO:0000313" key="12">
    <source>
        <dbReference type="Proteomes" id="UP000199337"/>
    </source>
</evidence>
<dbReference type="GO" id="GO:0003700">
    <property type="term" value="F:DNA-binding transcription factor activity"/>
    <property type="evidence" value="ECO:0007669"/>
    <property type="project" value="UniProtKB-UniRule"/>
</dbReference>
<feature type="domain" description="Arginine repressor C-terminal" evidence="10">
    <location>
        <begin position="80"/>
        <end position="146"/>
    </location>
</feature>
<dbReference type="InterPro" id="IPR036251">
    <property type="entry name" value="Arg_repress_C_sf"/>
</dbReference>
<dbReference type="Pfam" id="PF01316">
    <property type="entry name" value="Arg_repressor"/>
    <property type="match status" value="1"/>
</dbReference>
<dbReference type="SUPFAM" id="SSF55252">
    <property type="entry name" value="C-terminal domain of arginine repressor"/>
    <property type="match status" value="1"/>
</dbReference>
<keyword evidence="3 7" id="KW-0963">Cytoplasm</keyword>
<proteinExistence type="inferred from homology"/>
<keyword evidence="5 7" id="KW-0238">DNA-binding</keyword>
<evidence type="ECO:0000259" key="9">
    <source>
        <dbReference type="Pfam" id="PF01316"/>
    </source>
</evidence>
<dbReference type="NCBIfam" id="TIGR01529">
    <property type="entry name" value="argR_whole"/>
    <property type="match status" value="1"/>
</dbReference>
<evidence type="ECO:0000256" key="5">
    <source>
        <dbReference type="ARBA" id="ARBA00023125"/>
    </source>
</evidence>
<evidence type="ECO:0000259" key="10">
    <source>
        <dbReference type="Pfam" id="PF02863"/>
    </source>
</evidence>
<reference evidence="12" key="1">
    <citation type="submission" date="2016-10" db="EMBL/GenBank/DDBJ databases">
        <authorList>
            <person name="Varghese N."/>
            <person name="Submissions S."/>
        </authorList>
    </citation>
    <scope>NUCLEOTIDE SEQUENCE [LARGE SCALE GENOMIC DNA]</scope>
    <source>
        <strain evidence="12">DSM 17038</strain>
    </source>
</reference>
<keyword evidence="7" id="KW-0678">Repressor</keyword>
<dbReference type="HAMAP" id="MF_00173">
    <property type="entry name" value="Arg_repressor"/>
    <property type="match status" value="1"/>
</dbReference>
<evidence type="ECO:0000313" key="11">
    <source>
        <dbReference type="EMBL" id="SFF93812.1"/>
    </source>
</evidence>
<dbReference type="EMBL" id="FOOX01000001">
    <property type="protein sequence ID" value="SFF93812.1"/>
    <property type="molecule type" value="Genomic_DNA"/>
</dbReference>
<keyword evidence="6 7" id="KW-0804">Transcription</keyword>
<evidence type="ECO:0000256" key="8">
    <source>
        <dbReference type="NCBIfam" id="TIGR01529"/>
    </source>
</evidence>
<dbReference type="GO" id="GO:0005737">
    <property type="term" value="C:cytoplasm"/>
    <property type="evidence" value="ECO:0007669"/>
    <property type="project" value="UniProtKB-SubCell"/>
</dbReference>
<organism evidence="11 12">
    <name type="scientific">Desulfotruncus arcticus DSM 17038</name>
    <dbReference type="NCBI Taxonomy" id="1121424"/>
    <lineage>
        <taxon>Bacteria</taxon>
        <taxon>Bacillati</taxon>
        <taxon>Bacillota</taxon>
        <taxon>Clostridia</taxon>
        <taxon>Eubacteriales</taxon>
        <taxon>Desulfallaceae</taxon>
        <taxon>Desulfotruncus</taxon>
    </lineage>
</organism>
<dbReference type="PANTHER" id="PTHR34471:SF1">
    <property type="entry name" value="ARGININE REPRESSOR"/>
    <property type="match status" value="1"/>
</dbReference>
<evidence type="ECO:0000256" key="7">
    <source>
        <dbReference type="HAMAP-Rule" id="MF_00173"/>
    </source>
</evidence>
<gene>
    <name evidence="7" type="primary">argR</name>
    <name evidence="11" type="ORF">SAMN05660649_00094</name>
</gene>
<dbReference type="PANTHER" id="PTHR34471">
    <property type="entry name" value="ARGININE REPRESSOR"/>
    <property type="match status" value="1"/>
</dbReference>
<dbReference type="InterPro" id="IPR036388">
    <property type="entry name" value="WH-like_DNA-bd_sf"/>
</dbReference>
<dbReference type="GO" id="GO:1900079">
    <property type="term" value="P:regulation of arginine biosynthetic process"/>
    <property type="evidence" value="ECO:0007669"/>
    <property type="project" value="UniProtKB-UniRule"/>
</dbReference>
<dbReference type="InterPro" id="IPR001669">
    <property type="entry name" value="Arg_repress"/>
</dbReference>
<dbReference type="SUPFAM" id="SSF46785">
    <property type="entry name" value="Winged helix' DNA-binding domain"/>
    <property type="match status" value="1"/>
</dbReference>
<feature type="domain" description="Arginine repressor DNA-binding" evidence="9">
    <location>
        <begin position="2"/>
        <end position="65"/>
    </location>
</feature>
<dbReference type="InterPro" id="IPR036390">
    <property type="entry name" value="WH_DNA-bd_sf"/>
</dbReference>
<dbReference type="RefSeq" id="WP_092467620.1">
    <property type="nucleotide sequence ID" value="NZ_FOOX01000001.1"/>
</dbReference>
<evidence type="ECO:0000256" key="6">
    <source>
        <dbReference type="ARBA" id="ARBA00023163"/>
    </source>
</evidence>
<dbReference type="GO" id="GO:0034618">
    <property type="term" value="F:arginine binding"/>
    <property type="evidence" value="ECO:0007669"/>
    <property type="project" value="InterPro"/>
</dbReference>
<dbReference type="OrthoDB" id="9807089at2"/>
<keyword evidence="7" id="KW-0028">Amino-acid biosynthesis</keyword>
<protein>
    <recommendedName>
        <fullName evidence="7 8">Arginine repressor</fullName>
    </recommendedName>
</protein>
<dbReference type="Proteomes" id="UP000199337">
    <property type="component" value="Unassembled WGS sequence"/>
</dbReference>
<dbReference type="Pfam" id="PF02863">
    <property type="entry name" value="Arg_repressor_C"/>
    <property type="match status" value="1"/>
</dbReference>
<name>A0A1I2MQT4_9FIRM</name>
<keyword evidence="4 7" id="KW-0805">Transcription regulation</keyword>
<sequence>MKTWRHKKILEVIKDNDISTQEGLVESLREAGFAVTQATISRDIKELGLIKIPGSSGISRYAVAGEPVNPRNEDRIKRFFRDSVVSLDNSENLIIIKTLPGEAQGVASAIDNSGWPEIIGTVAGDDTILIVIKPKKMTHSVMKKFAALTGR</sequence>
<dbReference type="GO" id="GO:0051259">
    <property type="term" value="P:protein complex oligomerization"/>
    <property type="evidence" value="ECO:0007669"/>
    <property type="project" value="InterPro"/>
</dbReference>
<keyword evidence="7" id="KW-0055">Arginine biosynthesis</keyword>
<dbReference type="GO" id="GO:0006526">
    <property type="term" value="P:L-arginine biosynthetic process"/>
    <property type="evidence" value="ECO:0007669"/>
    <property type="project" value="UniProtKB-UniPathway"/>
</dbReference>
<dbReference type="Gene3D" id="1.10.10.10">
    <property type="entry name" value="Winged helix-like DNA-binding domain superfamily/Winged helix DNA-binding domain"/>
    <property type="match status" value="1"/>
</dbReference>
<evidence type="ECO:0000256" key="3">
    <source>
        <dbReference type="ARBA" id="ARBA00022490"/>
    </source>
</evidence>
<evidence type="ECO:0000256" key="2">
    <source>
        <dbReference type="ARBA" id="ARBA00008316"/>
    </source>
</evidence>
<dbReference type="GO" id="GO:0003677">
    <property type="term" value="F:DNA binding"/>
    <property type="evidence" value="ECO:0007669"/>
    <property type="project" value="UniProtKB-KW"/>
</dbReference>
<dbReference type="AlphaFoldDB" id="A0A1I2MQT4"/>
<comment type="function">
    <text evidence="7">Regulates arginine biosynthesis genes.</text>
</comment>
<keyword evidence="12" id="KW-1185">Reference proteome</keyword>
<comment type="subcellular location">
    <subcellularLocation>
        <location evidence="1 7">Cytoplasm</location>
    </subcellularLocation>
</comment>
<dbReference type="UniPathway" id="UPA00068"/>
<dbReference type="InterPro" id="IPR020899">
    <property type="entry name" value="Arg_repress_C"/>
</dbReference>
<accession>A0A1I2MQT4</accession>
<evidence type="ECO:0000256" key="1">
    <source>
        <dbReference type="ARBA" id="ARBA00004496"/>
    </source>
</evidence>
<dbReference type="InterPro" id="IPR020900">
    <property type="entry name" value="Arg_repress_DNA-bd"/>
</dbReference>
<dbReference type="PRINTS" id="PR01467">
    <property type="entry name" value="ARGREPRESSOR"/>
</dbReference>
<evidence type="ECO:0000256" key="4">
    <source>
        <dbReference type="ARBA" id="ARBA00023015"/>
    </source>
</evidence>
<comment type="similarity">
    <text evidence="2 7">Belongs to the ArgR family.</text>
</comment>
<dbReference type="Gene3D" id="3.30.1360.40">
    <property type="match status" value="1"/>
</dbReference>
<comment type="pathway">
    <text evidence="7">Amino-acid biosynthesis; L-arginine biosynthesis [regulation].</text>
</comment>
<dbReference type="STRING" id="341036.SAMN05660649_00094"/>